<dbReference type="PROSITE" id="PS50005">
    <property type="entry name" value="TPR"/>
    <property type="match status" value="1"/>
</dbReference>
<evidence type="ECO:0000256" key="1">
    <source>
        <dbReference type="ARBA" id="ARBA00022737"/>
    </source>
</evidence>
<dbReference type="EMBL" id="GFDF01008065">
    <property type="protein sequence ID" value="JAV06019.1"/>
    <property type="molecule type" value="Transcribed_RNA"/>
</dbReference>
<dbReference type="InterPro" id="IPR025986">
    <property type="entry name" value="RPAP3-like_C"/>
</dbReference>
<dbReference type="Gene3D" id="1.25.40.10">
    <property type="entry name" value="Tetratricopeptide repeat domain"/>
    <property type="match status" value="1"/>
</dbReference>
<feature type="compositionally biased region" description="Basic and acidic residues" evidence="6">
    <location>
        <begin position="36"/>
        <end position="51"/>
    </location>
</feature>
<accession>A0A1L8DHS3</accession>
<organism evidence="8">
    <name type="scientific">Nyssomyia neivai</name>
    <dbReference type="NCBI Taxonomy" id="330878"/>
    <lineage>
        <taxon>Eukaryota</taxon>
        <taxon>Metazoa</taxon>
        <taxon>Ecdysozoa</taxon>
        <taxon>Arthropoda</taxon>
        <taxon>Hexapoda</taxon>
        <taxon>Insecta</taxon>
        <taxon>Pterygota</taxon>
        <taxon>Neoptera</taxon>
        <taxon>Endopterygota</taxon>
        <taxon>Diptera</taxon>
        <taxon>Nematocera</taxon>
        <taxon>Psychodoidea</taxon>
        <taxon>Psychodidae</taxon>
        <taxon>Nyssomyia</taxon>
    </lineage>
</organism>
<dbReference type="Pfam" id="PF13877">
    <property type="entry name" value="RPAP3_C"/>
    <property type="match status" value="1"/>
</dbReference>
<evidence type="ECO:0000256" key="3">
    <source>
        <dbReference type="ARBA" id="ARBA00038275"/>
    </source>
</evidence>
<keyword evidence="1" id="KW-0677">Repeat</keyword>
<comment type="similarity">
    <text evidence="3">Belongs to the RPAP3 family.</text>
</comment>
<dbReference type="SUPFAM" id="SSF48452">
    <property type="entry name" value="TPR-like"/>
    <property type="match status" value="1"/>
</dbReference>
<proteinExistence type="inferred from homology"/>
<feature type="region of interest" description="Disordered" evidence="6">
    <location>
        <begin position="384"/>
        <end position="406"/>
    </location>
</feature>
<evidence type="ECO:0000256" key="5">
    <source>
        <dbReference type="PROSITE-ProRule" id="PRU00339"/>
    </source>
</evidence>
<feature type="region of interest" description="Disordered" evidence="6">
    <location>
        <begin position="186"/>
        <end position="218"/>
    </location>
</feature>
<feature type="domain" description="RNA-polymerase II-associated protein 3-like C-terminal" evidence="7">
    <location>
        <begin position="414"/>
        <end position="502"/>
    </location>
</feature>
<feature type="region of interest" description="Disordered" evidence="6">
    <location>
        <begin position="318"/>
        <end position="338"/>
    </location>
</feature>
<evidence type="ECO:0000259" key="7">
    <source>
        <dbReference type="Pfam" id="PF13877"/>
    </source>
</evidence>
<reference evidence="8" key="1">
    <citation type="submission" date="2016-12" db="EMBL/GenBank/DDBJ databases">
        <title>An insight into the sialome and mialome of the sand fly, Nyssomyia neivai.</title>
        <authorList>
            <person name="Sebastian V."/>
            <person name="Goulart T.M."/>
            <person name="Oliveira W."/>
            <person name="Calvo E."/>
            <person name="Oliveira L.F."/>
            <person name="Pinto M.C."/>
            <person name="Rosselino A.M."/>
            <person name="Ribeiro J.M."/>
        </authorList>
    </citation>
    <scope>NUCLEOTIDE SEQUENCE</scope>
</reference>
<sequence>MAEVQKQLEIKQSVERNCEELKLKMKEVLDFQREMKQTEKKVKQEKSDNKDVSVPVRSQMKREPEDDQHSLANVMKEKGNNCVKVKDFDQAILHYTSAIETFPDDAIYYTNRALCFLRIDRQNKCIEDCNMAISLDKQCVKAFYRRMQANESLGNTEAAIKDCEDVVRLEPSTLSHRRELDRLKNRLKNEKNITSRNEINNNRKRNEATRGVPGKPWSRLDRDAREVDFVEKKPHLRSKKPLKKIEVVENFTKPEPIPDHIVDKLFNNFTGEYDATSSSSSTISAFDSGISSMFSLFAPSTSQDVEDDVFEHLAKYNEQKRNQEATPAPSEEVVPKASEHDATYPFGSLSVLDSTISPSLDATETLWDAASDVVAKCNEDEQVQEVPTAKEEAAPQLPPKTKKVSEEERIPDLPATNVQFCSTWKDLTEETRCVYLDAIVAADSGVIKTLGPLLDSTLLSQLLTTLARHFIPNKLPVHIILSTLATNSEISILSCFMTTADRKVFAQLMEYMVEMKVENNVLSSIQRAFKEMA</sequence>
<evidence type="ECO:0000256" key="2">
    <source>
        <dbReference type="ARBA" id="ARBA00022803"/>
    </source>
</evidence>
<evidence type="ECO:0000256" key="4">
    <source>
        <dbReference type="ARBA" id="ARBA00040133"/>
    </source>
</evidence>
<dbReference type="PANTHER" id="PTHR46423">
    <property type="entry name" value="RNA POLYMERASE II-ASSOCIATED PROTEIN 3"/>
    <property type="match status" value="1"/>
</dbReference>
<feature type="repeat" description="TPR" evidence="5">
    <location>
        <begin position="72"/>
        <end position="105"/>
    </location>
</feature>
<dbReference type="PANTHER" id="PTHR46423:SF1">
    <property type="entry name" value="RNA POLYMERASE II-ASSOCIATED PROTEIN 3"/>
    <property type="match status" value="1"/>
</dbReference>
<evidence type="ECO:0000256" key="6">
    <source>
        <dbReference type="SAM" id="MobiDB-lite"/>
    </source>
</evidence>
<evidence type="ECO:0000313" key="8">
    <source>
        <dbReference type="EMBL" id="JAV06019.1"/>
    </source>
</evidence>
<dbReference type="InterPro" id="IPR011990">
    <property type="entry name" value="TPR-like_helical_dom_sf"/>
</dbReference>
<name>A0A1L8DHS3_9DIPT</name>
<dbReference type="InterPro" id="IPR019734">
    <property type="entry name" value="TPR_rpt"/>
</dbReference>
<dbReference type="InterPro" id="IPR051966">
    <property type="entry name" value="RPAP3"/>
</dbReference>
<protein>
    <recommendedName>
        <fullName evidence="4">RNA polymerase II-associated protein 3</fullName>
    </recommendedName>
</protein>
<feature type="region of interest" description="Disordered" evidence="6">
    <location>
        <begin position="36"/>
        <end position="67"/>
    </location>
</feature>
<dbReference type="GO" id="GO:0101031">
    <property type="term" value="C:protein folding chaperone complex"/>
    <property type="evidence" value="ECO:0007669"/>
    <property type="project" value="TreeGrafter"/>
</dbReference>
<dbReference type="AlphaFoldDB" id="A0A1L8DHS3"/>
<dbReference type="SMART" id="SM00028">
    <property type="entry name" value="TPR"/>
    <property type="match status" value="3"/>
</dbReference>
<keyword evidence="2 5" id="KW-0802">TPR repeat</keyword>